<comment type="subcellular location">
    <subcellularLocation>
        <location evidence="1">Membrane</location>
        <topology evidence="1">Multi-pass membrane protein</topology>
    </subcellularLocation>
</comment>
<feature type="transmembrane region" description="Helical" evidence="7">
    <location>
        <begin position="388"/>
        <end position="408"/>
    </location>
</feature>
<evidence type="ECO:0000313" key="9">
    <source>
        <dbReference type="Proteomes" id="UP001596292"/>
    </source>
</evidence>
<feature type="transmembrane region" description="Helical" evidence="7">
    <location>
        <begin position="188"/>
        <end position="206"/>
    </location>
</feature>
<proteinExistence type="inferred from homology"/>
<dbReference type="InterPro" id="IPR050277">
    <property type="entry name" value="Sodium:Solute_Symporter"/>
</dbReference>
<evidence type="ECO:0000256" key="1">
    <source>
        <dbReference type="ARBA" id="ARBA00004141"/>
    </source>
</evidence>
<dbReference type="RefSeq" id="WP_378975107.1">
    <property type="nucleotide sequence ID" value="NZ_JBHSWN010000001.1"/>
</dbReference>
<feature type="transmembrane region" description="Helical" evidence="7">
    <location>
        <begin position="454"/>
        <end position="475"/>
    </location>
</feature>
<gene>
    <name evidence="8" type="ORF">ACFQE0_27145</name>
</gene>
<name>A0ABW2BRQ1_9HYPH</name>
<evidence type="ECO:0000256" key="7">
    <source>
        <dbReference type="SAM" id="Phobius"/>
    </source>
</evidence>
<dbReference type="Gene3D" id="1.20.1730.10">
    <property type="entry name" value="Sodium/glucose cotransporter"/>
    <property type="match status" value="1"/>
</dbReference>
<accession>A0ABW2BRQ1</accession>
<dbReference type="InterPro" id="IPR038377">
    <property type="entry name" value="Na/Glc_symporter_sf"/>
</dbReference>
<sequence>MSAALIIVAAAFVVALGLGLRARSGREMGLEQWTVGGRGFGTAFVFLLMAGEIYTTFTFLGGSGIAYGKGAPAYYILCYITLGYVTSYWLLPPVWHYAKERRLFTQPDFFAAKYESPALGMLVALVGLVALVPYMVLQFKGLGIIVSTASYGAISPTVAVWIGAIAVTAYVVVSGVHGSAWNAVLKDISILCVVVFLGIYLPLHYYGGYEAMFQAIEAQKPGFLALPSLGQSPTWFATTTLLTALGAFMWPHTFGSLYTAREPRSFRRNAAILPLYQLINLFVFVVGFAAVLQVPGLSGPDVDLALFKLSLQSFPPWFVGIIGATGVLTALVPGSMILIAGATLLANNIVRPLRPSMDDAAIARLAKAFVPVMSLVCVGFTLSGGDTIVQLLLMGYNFVTQLFPCFLASLMRRNPLDKRAAAAGIIAGVVTVAATTISGFSLAPYPQLGPLRDVNLGVLALVVNLVVTALVAKLVQPSERVRRLAER</sequence>
<evidence type="ECO:0000256" key="2">
    <source>
        <dbReference type="ARBA" id="ARBA00006434"/>
    </source>
</evidence>
<keyword evidence="9" id="KW-1185">Reference proteome</keyword>
<keyword evidence="5 7" id="KW-1133">Transmembrane helix</keyword>
<dbReference type="InterPro" id="IPR001734">
    <property type="entry name" value="Na/solute_symporter"/>
</dbReference>
<dbReference type="Proteomes" id="UP001596292">
    <property type="component" value="Unassembled WGS sequence"/>
</dbReference>
<keyword evidence="3" id="KW-0813">Transport</keyword>
<feature type="transmembrane region" description="Helical" evidence="7">
    <location>
        <begin position="362"/>
        <end position="382"/>
    </location>
</feature>
<dbReference type="PANTHER" id="PTHR48086">
    <property type="entry name" value="SODIUM/PROLINE SYMPORTER-RELATED"/>
    <property type="match status" value="1"/>
</dbReference>
<dbReference type="CDD" id="cd10322">
    <property type="entry name" value="SLC5sbd"/>
    <property type="match status" value="1"/>
</dbReference>
<evidence type="ECO:0000256" key="3">
    <source>
        <dbReference type="ARBA" id="ARBA00022448"/>
    </source>
</evidence>
<feature type="transmembrane region" description="Helical" evidence="7">
    <location>
        <begin position="271"/>
        <end position="297"/>
    </location>
</feature>
<dbReference type="EMBL" id="JBHSWN010000001">
    <property type="protein sequence ID" value="MFC6792910.1"/>
    <property type="molecule type" value="Genomic_DNA"/>
</dbReference>
<keyword evidence="4 7" id="KW-0812">Transmembrane</keyword>
<feature type="transmembrane region" description="Helical" evidence="7">
    <location>
        <begin position="420"/>
        <end position="442"/>
    </location>
</feature>
<evidence type="ECO:0000313" key="8">
    <source>
        <dbReference type="EMBL" id="MFC6792910.1"/>
    </source>
</evidence>
<feature type="transmembrane region" description="Helical" evidence="7">
    <location>
        <begin position="158"/>
        <end position="176"/>
    </location>
</feature>
<feature type="transmembrane region" description="Helical" evidence="7">
    <location>
        <begin position="74"/>
        <end position="98"/>
    </location>
</feature>
<evidence type="ECO:0000256" key="5">
    <source>
        <dbReference type="ARBA" id="ARBA00022989"/>
    </source>
</evidence>
<feature type="transmembrane region" description="Helical" evidence="7">
    <location>
        <begin position="43"/>
        <end position="67"/>
    </location>
</feature>
<feature type="transmembrane region" description="Helical" evidence="7">
    <location>
        <begin position="118"/>
        <end position="137"/>
    </location>
</feature>
<organism evidence="8 9">
    <name type="scientific">Methylobacterium komagatae</name>
    <dbReference type="NCBI Taxonomy" id="374425"/>
    <lineage>
        <taxon>Bacteria</taxon>
        <taxon>Pseudomonadati</taxon>
        <taxon>Pseudomonadota</taxon>
        <taxon>Alphaproteobacteria</taxon>
        <taxon>Hyphomicrobiales</taxon>
        <taxon>Methylobacteriaceae</taxon>
        <taxon>Methylobacterium</taxon>
    </lineage>
</organism>
<dbReference type="PANTHER" id="PTHR48086:SF8">
    <property type="entry name" value="MONOCARBOXYLIC ACID PERMEASE"/>
    <property type="match status" value="1"/>
</dbReference>
<keyword evidence="6 7" id="KW-0472">Membrane</keyword>
<feature type="transmembrane region" description="Helical" evidence="7">
    <location>
        <begin position="317"/>
        <end position="350"/>
    </location>
</feature>
<comment type="similarity">
    <text evidence="2">Belongs to the sodium:solute symporter (SSF) (TC 2.A.21) family.</text>
</comment>
<dbReference type="PROSITE" id="PS50283">
    <property type="entry name" value="NA_SOLUT_SYMP_3"/>
    <property type="match status" value="1"/>
</dbReference>
<protein>
    <submittedName>
        <fullName evidence="8">Sodium:solute symporter</fullName>
    </submittedName>
</protein>
<reference evidence="9" key="1">
    <citation type="journal article" date="2019" name="Int. J. Syst. Evol. Microbiol.">
        <title>The Global Catalogue of Microorganisms (GCM) 10K type strain sequencing project: providing services to taxonomists for standard genome sequencing and annotation.</title>
        <authorList>
            <consortium name="The Broad Institute Genomics Platform"/>
            <consortium name="The Broad Institute Genome Sequencing Center for Infectious Disease"/>
            <person name="Wu L."/>
            <person name="Ma J."/>
        </authorList>
    </citation>
    <scope>NUCLEOTIDE SEQUENCE [LARGE SCALE GENOMIC DNA]</scope>
    <source>
        <strain evidence="9">CCUG 48316</strain>
    </source>
</reference>
<comment type="caution">
    <text evidence="8">The sequence shown here is derived from an EMBL/GenBank/DDBJ whole genome shotgun (WGS) entry which is preliminary data.</text>
</comment>
<evidence type="ECO:0000256" key="4">
    <source>
        <dbReference type="ARBA" id="ARBA00022692"/>
    </source>
</evidence>
<evidence type="ECO:0000256" key="6">
    <source>
        <dbReference type="ARBA" id="ARBA00023136"/>
    </source>
</evidence>